<evidence type="ECO:0000313" key="1">
    <source>
        <dbReference type="EMBL" id="MBT9317766.1"/>
    </source>
</evidence>
<dbReference type="Proteomes" id="UP000717364">
    <property type="component" value="Unassembled WGS sequence"/>
</dbReference>
<protein>
    <submittedName>
        <fullName evidence="1">Uncharacterized protein</fullName>
    </submittedName>
</protein>
<reference evidence="1" key="1">
    <citation type="submission" date="2020-11" db="EMBL/GenBank/DDBJ databases">
        <authorList>
            <person name="Konstantinou D."/>
            <person name="Gkelis S."/>
            <person name="Popin R."/>
            <person name="Fewer D."/>
            <person name="Sivonen K."/>
        </authorList>
    </citation>
    <scope>NUCLEOTIDE SEQUENCE</scope>
    <source>
        <strain evidence="1">TAU-MAC 1115</strain>
    </source>
</reference>
<organism evidence="1 2">
    <name type="scientific">Leptothoe spongobia TAU-MAC 1115</name>
    <dbReference type="NCBI Taxonomy" id="1967444"/>
    <lineage>
        <taxon>Bacteria</taxon>
        <taxon>Bacillati</taxon>
        <taxon>Cyanobacteriota</taxon>
        <taxon>Cyanophyceae</taxon>
        <taxon>Nodosilineales</taxon>
        <taxon>Cymatolegaceae</taxon>
        <taxon>Leptothoe</taxon>
        <taxon>Leptothoe spongobia</taxon>
    </lineage>
</organism>
<comment type="caution">
    <text evidence="1">The sequence shown here is derived from an EMBL/GenBank/DDBJ whole genome shotgun (WGS) entry which is preliminary data.</text>
</comment>
<accession>A0A947DMI8</accession>
<sequence>MGDPAETPAVNIDQIVLPSPEDVPEEILRTEIIFDARSPLDGSPLSPADYAQLQTELAAPQTTLTLNSEIRYIIFLLQARRAFKPVIPFLP</sequence>
<keyword evidence="2" id="KW-1185">Reference proteome</keyword>
<dbReference type="AlphaFoldDB" id="A0A947DMI8"/>
<proteinExistence type="predicted"/>
<name>A0A947DMI8_9CYAN</name>
<reference evidence="1" key="2">
    <citation type="journal article" date="2021" name="Mar. Drugs">
        <title>Genome Reduction and Secondary Metabolism of the Marine Sponge-Associated Cyanobacterium Leptothoe.</title>
        <authorList>
            <person name="Konstantinou D."/>
            <person name="Popin R.V."/>
            <person name="Fewer D.P."/>
            <person name="Sivonen K."/>
            <person name="Gkelis S."/>
        </authorList>
    </citation>
    <scope>NUCLEOTIDE SEQUENCE</scope>
    <source>
        <strain evidence="1">TAU-MAC 1115</strain>
    </source>
</reference>
<gene>
    <name evidence="1" type="ORF">IXB50_20295</name>
</gene>
<dbReference type="EMBL" id="JADOES010000058">
    <property type="protein sequence ID" value="MBT9317766.1"/>
    <property type="molecule type" value="Genomic_DNA"/>
</dbReference>
<evidence type="ECO:0000313" key="2">
    <source>
        <dbReference type="Proteomes" id="UP000717364"/>
    </source>
</evidence>